<dbReference type="NCBIfam" id="TIGR02937">
    <property type="entry name" value="sigma70-ECF"/>
    <property type="match status" value="1"/>
</dbReference>
<sequence>MGVAEGLDVRLEEHRIGLTGYCYRLLGSGFEAEDAVQEAFVRAWQSIDGFQGGRASLKTWVYAIATNVCFDMLRSVQRRARPMDLSAPSQPGSPIGVPLPDSAWVQPIPSSRVLAAHADPAELAAQRETVRLAFVAALQQLPPKQRAVLILRDVLRWKADEVADLLDASVASVNSALQRARSTMDSRELAAGRPMDDEQRKLLGRYVDAFERYDVEALTALLHEDATMSMPPFRWWLRGREAIRGAWVGGADGPCKGSVFVPVEASGMPAYGQYVPASGGGYKPWALVLFDIRGERIAGICTYLNADRLFPLFNLRLTGESGNSSQF</sequence>
<proteinExistence type="inferred from homology"/>
<dbReference type="Gene3D" id="3.10.450.50">
    <property type="match status" value="1"/>
</dbReference>
<dbReference type="InterPro" id="IPR036388">
    <property type="entry name" value="WH-like_DNA-bd_sf"/>
</dbReference>
<evidence type="ECO:0000256" key="6">
    <source>
        <dbReference type="ARBA" id="ARBA00023163"/>
    </source>
</evidence>
<evidence type="ECO:0000256" key="1">
    <source>
        <dbReference type="ARBA" id="ARBA00010641"/>
    </source>
</evidence>
<feature type="domain" description="RNA polymerase sigma factor 70 region 4 type 2" evidence="8">
    <location>
        <begin position="132"/>
        <end position="183"/>
    </location>
</feature>
<dbReference type="RefSeq" id="WP_344314405.1">
    <property type="nucleotide sequence ID" value="NZ_BAAANY010000036.1"/>
</dbReference>
<dbReference type="Pfam" id="PF04542">
    <property type="entry name" value="Sigma70_r2"/>
    <property type="match status" value="1"/>
</dbReference>
<comment type="caution">
    <text evidence="10">The sequence shown here is derived from an EMBL/GenBank/DDBJ whole genome shotgun (WGS) entry which is preliminary data.</text>
</comment>
<evidence type="ECO:0000259" key="9">
    <source>
        <dbReference type="Pfam" id="PF12680"/>
    </source>
</evidence>
<evidence type="ECO:0000313" key="10">
    <source>
        <dbReference type="EMBL" id="GAA1710494.1"/>
    </source>
</evidence>
<dbReference type="NCBIfam" id="TIGR02960">
    <property type="entry name" value="SigX5"/>
    <property type="match status" value="1"/>
</dbReference>
<dbReference type="InterPro" id="IPR013324">
    <property type="entry name" value="RNA_pol_sigma_r3/r4-like"/>
</dbReference>
<gene>
    <name evidence="10" type="ORF">GCM10009765_69760</name>
</gene>
<reference evidence="10 11" key="1">
    <citation type="journal article" date="2019" name="Int. J. Syst. Evol. Microbiol.">
        <title>The Global Catalogue of Microorganisms (GCM) 10K type strain sequencing project: providing services to taxonomists for standard genome sequencing and annotation.</title>
        <authorList>
            <consortium name="The Broad Institute Genomics Platform"/>
            <consortium name="The Broad Institute Genome Sequencing Center for Infectious Disease"/>
            <person name="Wu L."/>
            <person name="Ma J."/>
        </authorList>
    </citation>
    <scope>NUCLEOTIDE SEQUENCE [LARGE SCALE GENOMIC DNA]</scope>
    <source>
        <strain evidence="10 11">JCM 14718</strain>
    </source>
</reference>
<accession>A0ABN2IRS5</accession>
<dbReference type="SUPFAM" id="SSF54427">
    <property type="entry name" value="NTF2-like"/>
    <property type="match status" value="1"/>
</dbReference>
<keyword evidence="11" id="KW-1185">Reference proteome</keyword>
<evidence type="ECO:0000256" key="5">
    <source>
        <dbReference type="ARBA" id="ARBA00023125"/>
    </source>
</evidence>
<evidence type="ECO:0000256" key="4">
    <source>
        <dbReference type="ARBA" id="ARBA00023082"/>
    </source>
</evidence>
<dbReference type="SUPFAM" id="SSF88946">
    <property type="entry name" value="Sigma2 domain of RNA polymerase sigma factors"/>
    <property type="match status" value="1"/>
</dbReference>
<dbReference type="InterPro" id="IPR014284">
    <property type="entry name" value="RNA_pol_sigma-70_dom"/>
</dbReference>
<dbReference type="Pfam" id="PF08281">
    <property type="entry name" value="Sigma70_r4_2"/>
    <property type="match status" value="1"/>
</dbReference>
<dbReference type="PANTHER" id="PTHR30173">
    <property type="entry name" value="SIGMA 19 FACTOR"/>
    <property type="match status" value="1"/>
</dbReference>
<dbReference type="PANTHER" id="PTHR30173:SF36">
    <property type="entry name" value="ECF RNA POLYMERASE SIGMA FACTOR SIGJ"/>
    <property type="match status" value="1"/>
</dbReference>
<dbReference type="InterPro" id="IPR037401">
    <property type="entry name" value="SnoaL-like"/>
</dbReference>
<keyword evidence="4" id="KW-0731">Sigma factor</keyword>
<dbReference type="EMBL" id="BAAANY010000036">
    <property type="protein sequence ID" value="GAA1710494.1"/>
    <property type="molecule type" value="Genomic_DNA"/>
</dbReference>
<dbReference type="InterPro" id="IPR014305">
    <property type="entry name" value="RNA_pol_sigma-G_actinobac"/>
</dbReference>
<evidence type="ECO:0000313" key="11">
    <source>
        <dbReference type="Proteomes" id="UP001500618"/>
    </source>
</evidence>
<keyword evidence="6" id="KW-0804">Transcription</keyword>
<dbReference type="InterPro" id="IPR032710">
    <property type="entry name" value="NTF2-like_dom_sf"/>
</dbReference>
<dbReference type="Gene3D" id="1.10.1740.10">
    <property type="match status" value="1"/>
</dbReference>
<comment type="subunit">
    <text evidence="2">Interacts transiently with the RNA polymerase catalytic core formed by RpoA, RpoB, RpoC and RpoZ (2 alpha, 1 beta, 1 beta' and 1 omega subunit) to form the RNA polymerase holoenzyme that can initiate transcription.</text>
</comment>
<keyword evidence="5" id="KW-0238">DNA-binding</keyword>
<feature type="domain" description="RNA polymerase sigma-70 region 2" evidence="7">
    <location>
        <begin position="12"/>
        <end position="78"/>
    </location>
</feature>
<feature type="domain" description="SnoaL-like" evidence="9">
    <location>
        <begin position="205"/>
        <end position="298"/>
    </location>
</feature>
<dbReference type="SUPFAM" id="SSF88659">
    <property type="entry name" value="Sigma3 and sigma4 domains of RNA polymerase sigma factors"/>
    <property type="match status" value="1"/>
</dbReference>
<evidence type="ECO:0000259" key="7">
    <source>
        <dbReference type="Pfam" id="PF04542"/>
    </source>
</evidence>
<dbReference type="InterPro" id="IPR013249">
    <property type="entry name" value="RNA_pol_sigma70_r4_t2"/>
</dbReference>
<evidence type="ECO:0000256" key="2">
    <source>
        <dbReference type="ARBA" id="ARBA00011344"/>
    </source>
</evidence>
<dbReference type="InterPro" id="IPR013325">
    <property type="entry name" value="RNA_pol_sigma_r2"/>
</dbReference>
<name>A0ABN2IRS5_9ACTN</name>
<dbReference type="InterPro" id="IPR007627">
    <property type="entry name" value="RNA_pol_sigma70_r2"/>
</dbReference>
<organism evidence="10 11">
    <name type="scientific">Fodinicola feengrottensis</name>
    <dbReference type="NCBI Taxonomy" id="435914"/>
    <lineage>
        <taxon>Bacteria</taxon>
        <taxon>Bacillati</taxon>
        <taxon>Actinomycetota</taxon>
        <taxon>Actinomycetes</taxon>
        <taxon>Mycobacteriales</taxon>
        <taxon>Fodinicola</taxon>
    </lineage>
</organism>
<dbReference type="CDD" id="cd06171">
    <property type="entry name" value="Sigma70_r4"/>
    <property type="match status" value="1"/>
</dbReference>
<comment type="similarity">
    <text evidence="1">Belongs to the sigma-70 factor family. ECF subfamily.</text>
</comment>
<dbReference type="InterPro" id="IPR052704">
    <property type="entry name" value="ECF_Sigma-70_Domain"/>
</dbReference>
<dbReference type="Proteomes" id="UP001500618">
    <property type="component" value="Unassembled WGS sequence"/>
</dbReference>
<evidence type="ECO:0000259" key="8">
    <source>
        <dbReference type="Pfam" id="PF08281"/>
    </source>
</evidence>
<dbReference type="Pfam" id="PF12680">
    <property type="entry name" value="SnoaL_2"/>
    <property type="match status" value="1"/>
</dbReference>
<evidence type="ECO:0000256" key="3">
    <source>
        <dbReference type="ARBA" id="ARBA00023015"/>
    </source>
</evidence>
<dbReference type="NCBIfam" id="NF006089">
    <property type="entry name" value="PRK08241.1"/>
    <property type="match status" value="1"/>
</dbReference>
<keyword evidence="3" id="KW-0805">Transcription regulation</keyword>
<protein>
    <submittedName>
        <fullName evidence="10">Sigma-70 family RNA polymerase sigma factor</fullName>
    </submittedName>
</protein>
<dbReference type="Gene3D" id="1.10.10.10">
    <property type="entry name" value="Winged helix-like DNA-binding domain superfamily/Winged helix DNA-binding domain"/>
    <property type="match status" value="1"/>
</dbReference>